<dbReference type="InterPro" id="IPR027474">
    <property type="entry name" value="L-asparaginase_N"/>
</dbReference>
<dbReference type="InterPro" id="IPR027473">
    <property type="entry name" value="L-asparaginase_C"/>
</dbReference>
<dbReference type="SFLD" id="SFLDS00057">
    <property type="entry name" value="Glutaminase/Asparaginase"/>
    <property type="match status" value="1"/>
</dbReference>
<dbReference type="PANTHER" id="PTHR11707:SF28">
    <property type="entry name" value="60 KDA LYSOPHOSPHOLIPASE"/>
    <property type="match status" value="1"/>
</dbReference>
<dbReference type="SUPFAM" id="SSF53774">
    <property type="entry name" value="Glutaminase/Asparaginase"/>
    <property type="match status" value="1"/>
</dbReference>
<evidence type="ECO:0000259" key="4">
    <source>
        <dbReference type="Pfam" id="PF17763"/>
    </source>
</evidence>
<evidence type="ECO:0000259" key="3">
    <source>
        <dbReference type="Pfam" id="PF00710"/>
    </source>
</evidence>
<dbReference type="GO" id="GO:0004067">
    <property type="term" value="F:asparaginase activity"/>
    <property type="evidence" value="ECO:0007669"/>
    <property type="project" value="UniProtKB-EC"/>
</dbReference>
<dbReference type="PRINTS" id="PR00139">
    <property type="entry name" value="ASNGLNASE"/>
</dbReference>
<dbReference type="PIRSF" id="PIRSF001220">
    <property type="entry name" value="L-ASNase_gatD"/>
    <property type="match status" value="1"/>
</dbReference>
<evidence type="ECO:0000256" key="2">
    <source>
        <dbReference type="ARBA" id="ARBA00022801"/>
    </source>
</evidence>
<dbReference type="CDD" id="cd08964">
    <property type="entry name" value="L-asparaginase_II"/>
    <property type="match status" value="1"/>
</dbReference>
<dbReference type="Pfam" id="PF17763">
    <property type="entry name" value="Asparaginase_C"/>
    <property type="match status" value="1"/>
</dbReference>
<gene>
    <name evidence="5" type="ORF">QF035_009080</name>
</gene>
<dbReference type="InterPro" id="IPR037152">
    <property type="entry name" value="L-asparaginase_N_sf"/>
</dbReference>
<reference evidence="5 6" key="1">
    <citation type="submission" date="2023-07" db="EMBL/GenBank/DDBJ databases">
        <title>Comparative genomics of wheat-associated soil bacteria to identify genetic determinants of phenazine resistance.</title>
        <authorList>
            <person name="Mouncey N."/>
        </authorList>
    </citation>
    <scope>NUCLEOTIDE SEQUENCE [LARGE SCALE GENOMIC DNA]</scope>
    <source>
        <strain evidence="5 6">V2I4</strain>
    </source>
</reference>
<dbReference type="InterPro" id="IPR004550">
    <property type="entry name" value="AsnASE_II"/>
</dbReference>
<evidence type="ECO:0000313" key="6">
    <source>
        <dbReference type="Proteomes" id="UP001230328"/>
    </source>
</evidence>
<proteinExistence type="inferred from homology"/>
<dbReference type="InterPro" id="IPR036152">
    <property type="entry name" value="Asp/glu_Ase-like_sf"/>
</dbReference>
<accession>A0ABU0T6S1</accession>
<feature type="domain" description="Asparaginase/glutaminase C-terminal" evidence="4">
    <location>
        <begin position="218"/>
        <end position="331"/>
    </location>
</feature>
<organism evidence="5 6">
    <name type="scientific">Streptomyces umbrinus</name>
    <dbReference type="NCBI Taxonomy" id="67370"/>
    <lineage>
        <taxon>Bacteria</taxon>
        <taxon>Bacillati</taxon>
        <taxon>Actinomycetota</taxon>
        <taxon>Actinomycetes</taxon>
        <taxon>Kitasatosporales</taxon>
        <taxon>Streptomycetaceae</taxon>
        <taxon>Streptomyces</taxon>
        <taxon>Streptomyces phaeochromogenes group</taxon>
    </lineage>
</organism>
<dbReference type="EMBL" id="JAUSZI010000002">
    <property type="protein sequence ID" value="MDQ1031498.1"/>
    <property type="molecule type" value="Genomic_DNA"/>
</dbReference>
<keyword evidence="2 5" id="KW-0378">Hydrolase</keyword>
<comment type="caution">
    <text evidence="5">The sequence shown here is derived from an EMBL/GenBank/DDBJ whole genome shotgun (WGS) entry which is preliminary data.</text>
</comment>
<evidence type="ECO:0000256" key="1">
    <source>
        <dbReference type="ARBA" id="ARBA00010518"/>
    </source>
</evidence>
<sequence>MPNALSDTERHIRVVSLGGTITMTNPSNQASGGATPTLTGSDLVGAVPELQDEAIITVDDYLQVPGASLAVEDIARLAERLHKATAEGATGIVVVQGTDTIEETAWLLDLLYQGAAPVVLTGAMRHASMPGADGPANLLSAVRTAGSSEARDLGVLVCFADHIHSARHVRKIHSTSTAAFASPSTGPIGHVTEGVAKIHYWFDRTPGVPLPLARPVSVEVVTAALGSTGALLDGLEAHVDGVVIAAFGAGHVPSCWVQRLQALATRIPVVLASRTGSGSVLSHTYGFAGSERDLLERGLISGGSLDPLKARMLLMAHLAAGSDRGTLRTAFARYS</sequence>
<dbReference type="PANTHER" id="PTHR11707">
    <property type="entry name" value="L-ASPARAGINASE"/>
    <property type="match status" value="1"/>
</dbReference>
<dbReference type="InterPro" id="IPR006034">
    <property type="entry name" value="Asparaginase/glutaminase-like"/>
</dbReference>
<dbReference type="Gene3D" id="3.40.50.40">
    <property type="match status" value="1"/>
</dbReference>
<comment type="similarity">
    <text evidence="1">Belongs to the asparaginase 1 family.</text>
</comment>
<dbReference type="EC" id="3.5.1.1" evidence="5"/>
<dbReference type="RefSeq" id="WP_307527694.1">
    <property type="nucleotide sequence ID" value="NZ_JAUSZI010000002.1"/>
</dbReference>
<dbReference type="SMART" id="SM00870">
    <property type="entry name" value="Asparaginase"/>
    <property type="match status" value="1"/>
</dbReference>
<dbReference type="PROSITE" id="PS51732">
    <property type="entry name" value="ASN_GLN_ASE_3"/>
    <property type="match status" value="1"/>
</dbReference>
<dbReference type="InterPro" id="IPR040919">
    <property type="entry name" value="Asparaginase_C"/>
</dbReference>
<dbReference type="Proteomes" id="UP001230328">
    <property type="component" value="Unassembled WGS sequence"/>
</dbReference>
<dbReference type="PIRSF" id="PIRSF500176">
    <property type="entry name" value="L_ASNase"/>
    <property type="match status" value="1"/>
</dbReference>
<dbReference type="Pfam" id="PF00710">
    <property type="entry name" value="Asparaginase"/>
    <property type="match status" value="1"/>
</dbReference>
<feature type="domain" description="L-asparaginase N-terminal" evidence="3">
    <location>
        <begin position="12"/>
        <end position="199"/>
    </location>
</feature>
<dbReference type="Gene3D" id="3.40.50.1170">
    <property type="entry name" value="L-asparaginase, N-terminal domain"/>
    <property type="match status" value="1"/>
</dbReference>
<evidence type="ECO:0000313" key="5">
    <source>
        <dbReference type="EMBL" id="MDQ1031498.1"/>
    </source>
</evidence>
<name>A0ABU0T6S1_9ACTN</name>
<protein>
    <submittedName>
        <fullName evidence="5">L-asparaginase</fullName>
        <ecNumber evidence="5">3.5.1.1</ecNumber>
    </submittedName>
</protein>
<keyword evidence="6" id="KW-1185">Reference proteome</keyword>